<proteinExistence type="predicted"/>
<evidence type="ECO:0000313" key="1">
    <source>
        <dbReference type="EMBL" id="ABU81233.1"/>
    </source>
</evidence>
<dbReference type="EMBL" id="CP000816">
    <property type="protein sequence ID" value="ABU81233.1"/>
    <property type="molecule type" value="Genomic_DNA"/>
</dbReference>
<organism evidence="1 2">
    <name type="scientific">Ignicoccus hospitalis (strain KIN4/I / DSM 18386 / JCM 14125)</name>
    <dbReference type="NCBI Taxonomy" id="453591"/>
    <lineage>
        <taxon>Archaea</taxon>
        <taxon>Thermoproteota</taxon>
        <taxon>Thermoprotei</taxon>
        <taxon>Desulfurococcales</taxon>
        <taxon>Desulfurococcaceae</taxon>
        <taxon>Ignicoccus</taxon>
    </lineage>
</organism>
<keyword evidence="2" id="KW-1185">Reference proteome</keyword>
<evidence type="ECO:0000313" key="2">
    <source>
        <dbReference type="Proteomes" id="UP000000262"/>
    </source>
</evidence>
<dbReference type="STRING" id="453591.Igni_0049"/>
<accession>A8A8I1</accession>
<name>A8A8I1_IGNH4</name>
<dbReference type="Proteomes" id="UP000000262">
    <property type="component" value="Chromosome"/>
</dbReference>
<dbReference type="HOGENOM" id="CLU_1003329_0_0_2"/>
<dbReference type="GeneID" id="5561945"/>
<dbReference type="eggNOG" id="arCOG01830">
    <property type="taxonomic scope" value="Archaea"/>
</dbReference>
<evidence type="ECO:0008006" key="3">
    <source>
        <dbReference type="Google" id="ProtNLM"/>
    </source>
</evidence>
<dbReference type="KEGG" id="iho:Igni_0049"/>
<protein>
    <recommendedName>
        <fullName evidence="3">Polymerase nucleotidyl transferase domain-containing protein</fullName>
    </recommendedName>
</protein>
<gene>
    <name evidence="1" type="ordered locus">Igni_0049</name>
</gene>
<sequence length="261" mass="28742">MSPLEGFLAVYRGFVWVVKGVDVCEEGVIAYPRYDLKGRKLEKDVVDNLVRSALELTDCAPRPVPLLPLGETELVDPRHLLEADPAAKDFASLFPCEVGLTGSRALGMGGGDVDLVVYDESCFNDVIETLRELKAKGEIGPYEGKWDALGPRARRKRKEYSVLEGVWKGIPYSIRLVKGPRSPRRPVAVAQVIRRGVVVRSDPYTPTQIVLHDGTVVESLRLQHAELPRGYEVVIEGILEVRADGVRVSLPPGGRLEILAP</sequence>
<dbReference type="AlphaFoldDB" id="A8A8I1"/>
<reference evidence="1 2" key="1">
    <citation type="journal article" date="2008" name="Genome Biol.">
        <title>A genomic analysis of the archaeal system Ignicoccus hospitalis-Nanoarchaeum equitans.</title>
        <authorList>
            <person name="Podar M."/>
            <person name="Anderson I."/>
            <person name="Makarova K.S."/>
            <person name="Elkins J.G."/>
            <person name="Ivanova N."/>
            <person name="Wall M.A."/>
            <person name="Lykidis A."/>
            <person name="Mavromatis K."/>
            <person name="Sun H."/>
            <person name="Hudson M.E."/>
            <person name="Chen W."/>
            <person name="Deciu C."/>
            <person name="Hutchison D."/>
            <person name="Eads J.R."/>
            <person name="Anderson A."/>
            <person name="Fernandes F."/>
            <person name="Szeto E."/>
            <person name="Lapidus A."/>
            <person name="Kyrpides N.C."/>
            <person name="Saier M.H.Jr."/>
            <person name="Richardson P.M."/>
            <person name="Rachel R."/>
            <person name="Huber H."/>
            <person name="Eisen J.A."/>
            <person name="Koonin E.V."/>
            <person name="Keller M."/>
            <person name="Stetter K.O."/>
        </authorList>
    </citation>
    <scope>NUCLEOTIDE SEQUENCE [LARGE SCALE GENOMIC DNA]</scope>
    <source>
        <strain evidence="2">KIN4/I / DSM 18386 / JCM 14125</strain>
    </source>
</reference>
<dbReference type="RefSeq" id="WP_011998085.1">
    <property type="nucleotide sequence ID" value="NC_009776.1"/>
</dbReference>
<dbReference type="OrthoDB" id="34551at2157"/>